<comment type="caution">
    <text evidence="3">The sequence shown here is derived from an EMBL/GenBank/DDBJ whole genome shotgun (WGS) entry which is preliminary data.</text>
</comment>
<evidence type="ECO:0000256" key="2">
    <source>
        <dbReference type="SAM" id="SignalP"/>
    </source>
</evidence>
<evidence type="ECO:0000256" key="1">
    <source>
        <dbReference type="SAM" id="MobiDB-lite"/>
    </source>
</evidence>
<protein>
    <submittedName>
        <fullName evidence="3">Uncharacterized protein</fullName>
    </submittedName>
</protein>
<organism evidence="3 4">
    <name type="scientific">Aspergillus mulundensis</name>
    <dbReference type="NCBI Taxonomy" id="1810919"/>
    <lineage>
        <taxon>Eukaryota</taxon>
        <taxon>Fungi</taxon>
        <taxon>Dikarya</taxon>
        <taxon>Ascomycota</taxon>
        <taxon>Pezizomycotina</taxon>
        <taxon>Eurotiomycetes</taxon>
        <taxon>Eurotiomycetidae</taxon>
        <taxon>Eurotiales</taxon>
        <taxon>Aspergillaceae</taxon>
        <taxon>Aspergillus</taxon>
        <taxon>Aspergillus subgen. Nidulantes</taxon>
    </lineage>
</organism>
<gene>
    <name evidence="3" type="ORF">DSM5745_02426</name>
</gene>
<name>A0A3D8SWV8_9EURO</name>
<keyword evidence="2" id="KW-0732">Signal</keyword>
<reference evidence="3 4" key="1">
    <citation type="journal article" date="2018" name="IMA Fungus">
        <title>IMA Genome-F 9: Draft genome sequence of Annulohypoxylon stygium, Aspergillus mulundensis, Berkeleyomyces basicola (syn. Thielaviopsis basicola), Ceratocystis smalleyi, two Cercospora beticola strains, Coleophoma cylindrospora, Fusarium fracticaudum, Phialophora cf. hyalina, and Morchella septimelata.</title>
        <authorList>
            <person name="Wingfield B.D."/>
            <person name="Bills G.F."/>
            <person name="Dong Y."/>
            <person name="Huang W."/>
            <person name="Nel W.J."/>
            <person name="Swalarsk-Parry B.S."/>
            <person name="Vaghefi N."/>
            <person name="Wilken P.M."/>
            <person name="An Z."/>
            <person name="de Beer Z.W."/>
            <person name="De Vos L."/>
            <person name="Chen L."/>
            <person name="Duong T.A."/>
            <person name="Gao Y."/>
            <person name="Hammerbacher A."/>
            <person name="Kikkert J.R."/>
            <person name="Li Y."/>
            <person name="Li H."/>
            <person name="Li K."/>
            <person name="Li Q."/>
            <person name="Liu X."/>
            <person name="Ma X."/>
            <person name="Naidoo K."/>
            <person name="Pethybridge S.J."/>
            <person name="Sun J."/>
            <person name="Steenkamp E.T."/>
            <person name="van der Nest M.A."/>
            <person name="van Wyk S."/>
            <person name="Wingfield M.J."/>
            <person name="Xiong C."/>
            <person name="Yue Q."/>
            <person name="Zhang X."/>
        </authorList>
    </citation>
    <scope>NUCLEOTIDE SEQUENCE [LARGE SCALE GENOMIC DNA]</scope>
    <source>
        <strain evidence="3 4">DSM 5745</strain>
    </source>
</reference>
<dbReference type="RefSeq" id="XP_026607605.1">
    <property type="nucleotide sequence ID" value="XM_026744442.1"/>
</dbReference>
<evidence type="ECO:0000313" key="3">
    <source>
        <dbReference type="EMBL" id="RDW90651.1"/>
    </source>
</evidence>
<keyword evidence="4" id="KW-1185">Reference proteome</keyword>
<sequence length="253" mass="26859">MVFFHLTLVLVVSLLSLLHVPAYALPTVPNYAIHSDSTFPFGGDSAGNLNTEPSGKRSALQARQDQDPIILVGEAVCTAYDEWDRSSVPEYVLAMYRLGLETKCTSSISQQRLRSPSSPKPRQAQQQKQTGTYSAATYRQYAPVTSSHPPTPPASSSRAPRTTYTAQAADAYWDVRAVVEAARFEGDEIAAGMVATVGMNVSAGVASATLMGVQEGVTGAGAPSRLANFTSLSQGGINTVGTMREWAEGARAV</sequence>
<dbReference type="AlphaFoldDB" id="A0A3D8SWV8"/>
<feature type="region of interest" description="Disordered" evidence="1">
    <location>
        <begin position="143"/>
        <end position="162"/>
    </location>
</feature>
<dbReference type="Proteomes" id="UP000256690">
    <property type="component" value="Unassembled WGS sequence"/>
</dbReference>
<dbReference type="EMBL" id="PVWQ01000002">
    <property type="protein sequence ID" value="RDW90651.1"/>
    <property type="molecule type" value="Genomic_DNA"/>
</dbReference>
<feature type="region of interest" description="Disordered" evidence="1">
    <location>
        <begin position="107"/>
        <end position="133"/>
    </location>
</feature>
<feature type="signal peptide" evidence="2">
    <location>
        <begin position="1"/>
        <end position="24"/>
    </location>
</feature>
<feature type="chain" id="PRO_5017578717" evidence="2">
    <location>
        <begin position="25"/>
        <end position="253"/>
    </location>
</feature>
<accession>A0A3D8SWV8</accession>
<dbReference type="GeneID" id="38112796"/>
<proteinExistence type="predicted"/>
<feature type="compositionally biased region" description="Polar residues" evidence="1">
    <location>
        <begin position="123"/>
        <end position="133"/>
    </location>
</feature>
<evidence type="ECO:0000313" key="4">
    <source>
        <dbReference type="Proteomes" id="UP000256690"/>
    </source>
</evidence>
<feature type="compositionally biased region" description="Polar residues" evidence="1">
    <location>
        <begin position="107"/>
        <end position="117"/>
    </location>
</feature>